<protein>
    <submittedName>
        <fullName evidence="4">Arylsulfatase A-like enzyme</fullName>
    </submittedName>
</protein>
<dbReference type="EMBL" id="RJKX01000013">
    <property type="protein sequence ID" value="ROQ00158.1"/>
    <property type="molecule type" value="Genomic_DNA"/>
</dbReference>
<sequence length="514" mass="56072">MAAGNILLVTFDQWRADCIQAVGHPCVRTPTVDALAADGVLFRNHFTQAAPCGPARASLLTGLYMHNHRSLRNGTPLDARHANLALEARKAGYAPKLFGYTDTSADPRDHDPNDPVLATYEGVLPGFDAELLLTESLEPWAAWLKARGHDVPARPTDLYLPDRSGAQPGDGPTRAPMHMVAEDEITFFLADRVRDWLAVNGGKPWFLHLSFIRPHPPYIAPAPYDRLVDPADVPPALRAADRTAQAAQHPWLAAHIARQWAGKLPVADAVPMAAMDEAALAQLRATYYGLVSLADAALGRVIADLKASGAYDDTLIVLTADHGEHLGDHWLLGKDGYHDQAFHIPLLVRDPRRSADAGRGRVVEAFTEAVDVMPTVLGWLGRPVPPACDGADLAPFLAGGTPDRWRDAVHWGYDFRDVRGGHFEKTLGLSPEECGLLVRRDAQGKYVHFAGLPPLFFDLAADPGELNDLSRDPARQGQMFDYARRLLSWRMAHEDKTLSHYHLGAGGAASNRAV</sequence>
<name>A0A3N1M915_9PROT</name>
<dbReference type="InterPro" id="IPR017850">
    <property type="entry name" value="Alkaline_phosphatase_core_sf"/>
</dbReference>
<reference evidence="4 5" key="1">
    <citation type="submission" date="2018-11" db="EMBL/GenBank/DDBJ databases">
        <title>Genomic Encyclopedia of Type Strains, Phase IV (KMG-IV): sequencing the most valuable type-strain genomes for metagenomic binning, comparative biology and taxonomic classification.</title>
        <authorList>
            <person name="Goeker M."/>
        </authorList>
    </citation>
    <scope>NUCLEOTIDE SEQUENCE [LARGE SCALE GENOMIC DNA]</scope>
    <source>
        <strain evidence="4 5">DSM 5900</strain>
    </source>
</reference>
<evidence type="ECO:0000313" key="5">
    <source>
        <dbReference type="Proteomes" id="UP000278222"/>
    </source>
</evidence>
<dbReference type="InterPro" id="IPR000917">
    <property type="entry name" value="Sulfatase_N"/>
</dbReference>
<comment type="caution">
    <text evidence="4">The sequence shown here is derived from an EMBL/GenBank/DDBJ whole genome shotgun (WGS) entry which is preliminary data.</text>
</comment>
<evidence type="ECO:0000313" key="4">
    <source>
        <dbReference type="EMBL" id="ROQ00158.1"/>
    </source>
</evidence>
<organism evidence="4 5">
    <name type="scientific">Stella humosa</name>
    <dbReference type="NCBI Taxonomy" id="94"/>
    <lineage>
        <taxon>Bacteria</taxon>
        <taxon>Pseudomonadati</taxon>
        <taxon>Pseudomonadota</taxon>
        <taxon>Alphaproteobacteria</taxon>
        <taxon>Rhodospirillales</taxon>
        <taxon>Stellaceae</taxon>
        <taxon>Stella</taxon>
    </lineage>
</organism>
<proteinExistence type="predicted"/>
<dbReference type="Proteomes" id="UP000278222">
    <property type="component" value="Unassembled WGS sequence"/>
</dbReference>
<dbReference type="OrthoDB" id="9795675at2"/>
<evidence type="ECO:0000256" key="1">
    <source>
        <dbReference type="ARBA" id="ARBA00022723"/>
    </source>
</evidence>
<feature type="domain" description="Sulfatase N-terminal" evidence="3">
    <location>
        <begin position="5"/>
        <end position="381"/>
    </location>
</feature>
<dbReference type="Gene3D" id="3.40.720.10">
    <property type="entry name" value="Alkaline Phosphatase, subunit A"/>
    <property type="match status" value="1"/>
</dbReference>
<dbReference type="SUPFAM" id="SSF53649">
    <property type="entry name" value="Alkaline phosphatase-like"/>
    <property type="match status" value="1"/>
</dbReference>
<evidence type="ECO:0000256" key="2">
    <source>
        <dbReference type="ARBA" id="ARBA00022801"/>
    </source>
</evidence>
<dbReference type="PANTHER" id="PTHR45953:SF1">
    <property type="entry name" value="IDURONATE 2-SULFATASE"/>
    <property type="match status" value="1"/>
</dbReference>
<dbReference type="Pfam" id="PF00884">
    <property type="entry name" value="Sulfatase"/>
    <property type="match status" value="1"/>
</dbReference>
<accession>A0A3N1M915</accession>
<dbReference type="GO" id="GO:0008484">
    <property type="term" value="F:sulfuric ester hydrolase activity"/>
    <property type="evidence" value="ECO:0007669"/>
    <property type="project" value="TreeGrafter"/>
</dbReference>
<dbReference type="AlphaFoldDB" id="A0A3N1M915"/>
<dbReference type="CDD" id="cd16028">
    <property type="entry name" value="PMH"/>
    <property type="match status" value="1"/>
</dbReference>
<evidence type="ECO:0000259" key="3">
    <source>
        <dbReference type="Pfam" id="PF00884"/>
    </source>
</evidence>
<keyword evidence="2" id="KW-0378">Hydrolase</keyword>
<gene>
    <name evidence="4" type="ORF">EDC65_1954</name>
</gene>
<keyword evidence="1" id="KW-0479">Metal-binding</keyword>
<dbReference type="RefSeq" id="WP_123689466.1">
    <property type="nucleotide sequence ID" value="NZ_AP019700.1"/>
</dbReference>
<keyword evidence="5" id="KW-1185">Reference proteome</keyword>
<dbReference type="GO" id="GO:0046872">
    <property type="term" value="F:metal ion binding"/>
    <property type="evidence" value="ECO:0007669"/>
    <property type="project" value="UniProtKB-KW"/>
</dbReference>
<dbReference type="GO" id="GO:0005737">
    <property type="term" value="C:cytoplasm"/>
    <property type="evidence" value="ECO:0007669"/>
    <property type="project" value="TreeGrafter"/>
</dbReference>
<dbReference type="PANTHER" id="PTHR45953">
    <property type="entry name" value="IDURONATE 2-SULFATASE"/>
    <property type="match status" value="1"/>
</dbReference>